<evidence type="ECO:0000313" key="4">
    <source>
        <dbReference type="EMBL" id="KAF8822131.1"/>
    </source>
</evidence>
<evidence type="ECO:0000256" key="1">
    <source>
        <dbReference type="ARBA" id="ARBA00022694"/>
    </source>
</evidence>
<dbReference type="Pfam" id="PF00383">
    <property type="entry name" value="dCMP_cyt_deam_1"/>
    <property type="match status" value="1"/>
</dbReference>
<name>A0ABQ7JDT4_9APIC</name>
<dbReference type="Proteomes" id="UP000823046">
    <property type="component" value="Unassembled WGS sequence"/>
</dbReference>
<proteinExistence type="inferred from homology"/>
<dbReference type="InterPro" id="IPR002125">
    <property type="entry name" value="CMP_dCMP_dom"/>
</dbReference>
<keyword evidence="5" id="KW-1185">Reference proteome</keyword>
<protein>
    <submittedName>
        <fullName evidence="4">Cytidine and deoxycytidylate deaminase zinc-binding region domain-containing protein</fullName>
    </submittedName>
</protein>
<evidence type="ECO:0000313" key="5">
    <source>
        <dbReference type="Proteomes" id="UP000823046"/>
    </source>
</evidence>
<evidence type="ECO:0000256" key="2">
    <source>
        <dbReference type="ARBA" id="ARBA00038160"/>
    </source>
</evidence>
<evidence type="ECO:0000259" key="3">
    <source>
        <dbReference type="PROSITE" id="PS51747"/>
    </source>
</evidence>
<comment type="caution">
    <text evidence="4">The sequence shown here is derived from an EMBL/GenBank/DDBJ whole genome shotgun (WGS) entry which is preliminary data.</text>
</comment>
<keyword evidence="1" id="KW-0819">tRNA processing</keyword>
<dbReference type="PANTHER" id="PTHR11079">
    <property type="entry name" value="CYTOSINE DEAMINASE FAMILY MEMBER"/>
    <property type="match status" value="1"/>
</dbReference>
<sequence length="320" mass="35895">MEQEMSVSQKIDELEFEENFPLSYSSPAAVTLRSAFVLSNIPPSLCQKVIALTKPLSVDANEFPHLKRCQRSSDNQLRILLGNSKTLPESLLSLLSENSVRYIVENVEVPANPPLSREHYRSCLSYWPVIYRRGAWEPLTVTLETKFEWKKHLQSAIDVGKRFGSRKSGCVVVLNDSVCGTAGDSIETHPLHHASMVVIQEIAGKMCLSDGDILPMLTFLMSSKKDIYLDKLYCMLIFSGNLNSGNIPAEQYLLTGASVFLSHEPCVMCAMALLHSRVHIVVFAERNMLHGGLGSRFCLHMNAKLNHKFHAFSLRNNDRN</sequence>
<dbReference type="PROSITE" id="PS51747">
    <property type="entry name" value="CYT_DCMP_DEAMINASES_2"/>
    <property type="match status" value="1"/>
</dbReference>
<dbReference type="EMBL" id="JADAQX010000080">
    <property type="protein sequence ID" value="KAF8822131.1"/>
    <property type="molecule type" value="Genomic_DNA"/>
</dbReference>
<dbReference type="Gene3D" id="3.40.140.10">
    <property type="entry name" value="Cytidine Deaminase, domain 2"/>
    <property type="match status" value="1"/>
</dbReference>
<feature type="domain" description="CMP/dCMP-type deaminase" evidence="3">
    <location>
        <begin position="144"/>
        <end position="296"/>
    </location>
</feature>
<dbReference type="InterPro" id="IPR016193">
    <property type="entry name" value="Cytidine_deaminase-like"/>
</dbReference>
<comment type="similarity">
    <text evidence="2">Belongs to the cytidine and deoxycytidylate deaminase family. ADAT3 subfamily.</text>
</comment>
<reference evidence="4 5" key="1">
    <citation type="journal article" date="2020" name="bioRxiv">
        <title>Metabolic contributions of an alphaproteobacterial endosymbiont in the apicomplexan Cardiosporidium cionae.</title>
        <authorList>
            <person name="Hunter E.S."/>
            <person name="Paight C.J."/>
            <person name="Lane C.E."/>
        </authorList>
    </citation>
    <scope>NUCLEOTIDE SEQUENCE [LARGE SCALE GENOMIC DNA]</scope>
    <source>
        <strain evidence="4">ESH_2018</strain>
    </source>
</reference>
<dbReference type="SUPFAM" id="SSF53927">
    <property type="entry name" value="Cytidine deaminase-like"/>
    <property type="match status" value="1"/>
</dbReference>
<gene>
    <name evidence="4" type="ORF">IE077_000944</name>
</gene>
<accession>A0ABQ7JDT4</accession>
<dbReference type="PANTHER" id="PTHR11079:SF156">
    <property type="entry name" value="INACTIVE TRNA-SPECIFIC ADENOSINE DEAMINASE-LIKE PROTEIN 3-RELATED"/>
    <property type="match status" value="1"/>
</dbReference>
<organism evidence="4 5">
    <name type="scientific">Cardiosporidium cionae</name>
    <dbReference type="NCBI Taxonomy" id="476202"/>
    <lineage>
        <taxon>Eukaryota</taxon>
        <taxon>Sar</taxon>
        <taxon>Alveolata</taxon>
        <taxon>Apicomplexa</taxon>
        <taxon>Aconoidasida</taxon>
        <taxon>Nephromycida</taxon>
        <taxon>Cardiosporidium</taxon>
    </lineage>
</organism>